<accession>A0A5L8ZBP4</accession>
<evidence type="ECO:0000313" key="1">
    <source>
        <dbReference type="EMBL" id="EAL8903780.1"/>
    </source>
</evidence>
<evidence type="ECO:0008006" key="2">
    <source>
        <dbReference type="Google" id="ProtNLM"/>
    </source>
</evidence>
<gene>
    <name evidence="1" type="ORF">D0B03_05580</name>
</gene>
<dbReference type="AlphaFoldDB" id="A0A5L8ZBP4"/>
<comment type="caution">
    <text evidence="1">The sequence shown here is derived from an EMBL/GenBank/DDBJ whole genome shotgun (WGS) entry which is preliminary data.</text>
</comment>
<name>A0A5L8ZBP4_CAMUP</name>
<proteinExistence type="predicted"/>
<feature type="non-terminal residue" evidence="1">
    <location>
        <position position="268"/>
    </location>
</feature>
<dbReference type="EMBL" id="AACSBQ010000020">
    <property type="protein sequence ID" value="EAL8903780.1"/>
    <property type="molecule type" value="Genomic_DNA"/>
</dbReference>
<organism evidence="1">
    <name type="scientific">Campylobacter upsaliensis</name>
    <dbReference type="NCBI Taxonomy" id="28080"/>
    <lineage>
        <taxon>Bacteria</taxon>
        <taxon>Pseudomonadati</taxon>
        <taxon>Campylobacterota</taxon>
        <taxon>Epsilonproteobacteria</taxon>
        <taxon>Campylobacterales</taxon>
        <taxon>Campylobacteraceae</taxon>
        <taxon>Campylobacter</taxon>
    </lineage>
</organism>
<sequence>MENSLFNQKDIAEIKQLDNQNKKVIMSREKHYVNHETGEILGTEVLSLQVKTKDEFVKIFVENMDYLGKTLEGFEFKTLFFVLKKIDYQNSLIIDSTFRKNLSILFGNKSPSVIARAIKGLIEKQILIEINTPELREKFQSFVGNAYYVNPNIIGKGSFRDIKKLRQTTIVDYDFEQNQVKKRVNVDTEYKEAQDVLENSADYQIDNVELIENEKDKIKGANLIISKKDESDGIKEMEHKPDIAIALAQIELEEAQLKLKKATLLQQN</sequence>
<reference evidence="1" key="1">
    <citation type="submission" date="2018-08" db="EMBL/GenBank/DDBJ databases">
        <authorList>
            <consortium name="PulseNet: The National Subtyping Network for Foodborne Disease Surveillance"/>
            <person name="Tarr C.L."/>
            <person name="Trees E."/>
            <person name="Katz L.S."/>
            <person name="Carleton-Romer H.A."/>
            <person name="Stroika S."/>
            <person name="Kucerova Z."/>
            <person name="Roache K.F."/>
            <person name="Sabol A.L."/>
            <person name="Besser J."/>
            <person name="Gerner-Smidt P."/>
        </authorList>
    </citation>
    <scope>NUCLEOTIDE SEQUENCE</scope>
    <source>
        <strain evidence="1">PNUSAC005770</strain>
    </source>
</reference>
<protein>
    <recommendedName>
        <fullName evidence="2">Plasmid replication protein RepL domain-containing protein</fullName>
    </recommendedName>
</protein>